<proteinExistence type="predicted"/>
<evidence type="ECO:0000313" key="1">
    <source>
        <dbReference type="EMBL" id="ARJ06774.1"/>
    </source>
</evidence>
<sequence>MRVDQTLVGSVRVDYAARGVGKTPLLREAERLFQRYGIRTVWVTAVDGENLAASILDELRKVLPKTKRLKELVELIDSATVTIGGGPVKAGVTLKPNQQSASAAGKVFMSVVSDIAEAAREEDGGGLVILVDEIQAADKASLRTIAVAWQELASAKNPPAAGLFTVGLPGSQDHITGAVTFGERFDFVELFGIDDGGAATALQRPASELGVVWEEQAMRIGVAAAGLRRREDAFTLRLSMA</sequence>
<accession>A0A1X9LNJ1</accession>
<dbReference type="SUPFAM" id="SSF52540">
    <property type="entry name" value="P-loop containing nucleoside triphosphate hydrolases"/>
    <property type="match status" value="1"/>
</dbReference>
<dbReference type="Proteomes" id="UP000192775">
    <property type="component" value="Chromosome"/>
</dbReference>
<dbReference type="AlphaFoldDB" id="A0A1X9LNJ1"/>
<dbReference type="KEGG" id="cphy:B5808_17240"/>
<gene>
    <name evidence="1" type="ORF">B5808_17240</name>
</gene>
<dbReference type="EMBL" id="CP020715">
    <property type="protein sequence ID" value="ARJ06774.1"/>
    <property type="molecule type" value="Genomic_DNA"/>
</dbReference>
<dbReference type="InterPro" id="IPR027417">
    <property type="entry name" value="P-loop_NTPase"/>
</dbReference>
<keyword evidence="2" id="KW-1185">Reference proteome</keyword>
<dbReference type="STRING" id="1619308.B5808_17240"/>
<reference evidence="1 2" key="1">
    <citation type="submission" date="2017-04" db="EMBL/GenBank/DDBJ databases">
        <authorList>
            <person name="Afonso C.L."/>
            <person name="Miller P.J."/>
            <person name="Scott M.A."/>
            <person name="Spackman E."/>
            <person name="Goraichik I."/>
            <person name="Dimitrov K.M."/>
            <person name="Suarez D.L."/>
            <person name="Swayne D.E."/>
        </authorList>
    </citation>
    <scope>NUCLEOTIDE SEQUENCE [LARGE SCALE GENOMIC DNA]</scope>
    <source>
        <strain evidence="2">XA(T)</strain>
    </source>
</reference>
<name>A0A1X9LNJ1_9MICO</name>
<protein>
    <recommendedName>
        <fullName evidence="3">Orc1-like AAA ATPase domain-containing protein</fullName>
    </recommendedName>
</protein>
<organism evidence="1 2">
    <name type="scientific">Cnuibacter physcomitrellae</name>
    <dbReference type="NCBI Taxonomy" id="1619308"/>
    <lineage>
        <taxon>Bacteria</taxon>
        <taxon>Bacillati</taxon>
        <taxon>Actinomycetota</taxon>
        <taxon>Actinomycetes</taxon>
        <taxon>Micrococcales</taxon>
        <taxon>Microbacteriaceae</taxon>
        <taxon>Cnuibacter</taxon>
    </lineage>
</organism>
<evidence type="ECO:0000313" key="2">
    <source>
        <dbReference type="Proteomes" id="UP000192775"/>
    </source>
</evidence>
<dbReference type="Gene3D" id="3.40.50.300">
    <property type="entry name" value="P-loop containing nucleotide triphosphate hydrolases"/>
    <property type="match status" value="1"/>
</dbReference>
<evidence type="ECO:0008006" key="3">
    <source>
        <dbReference type="Google" id="ProtNLM"/>
    </source>
</evidence>
<dbReference type="RefSeq" id="WP_085020912.1">
    <property type="nucleotide sequence ID" value="NZ_BMHD01000001.1"/>
</dbReference>